<dbReference type="Proteomes" id="UP001470230">
    <property type="component" value="Unassembled WGS sequence"/>
</dbReference>
<feature type="compositionally biased region" description="Acidic residues" evidence="1">
    <location>
        <begin position="585"/>
        <end position="598"/>
    </location>
</feature>
<keyword evidence="4" id="KW-1185">Reference proteome</keyword>
<dbReference type="Pfam" id="PF09820">
    <property type="entry name" value="AAA-ATPase_like"/>
    <property type="match status" value="1"/>
</dbReference>
<reference evidence="3 4" key="1">
    <citation type="submission" date="2024-04" db="EMBL/GenBank/DDBJ databases">
        <title>Tritrichomonas musculus Genome.</title>
        <authorList>
            <person name="Alves-Ferreira E."/>
            <person name="Grigg M."/>
            <person name="Lorenzi H."/>
            <person name="Galac M."/>
        </authorList>
    </citation>
    <scope>NUCLEOTIDE SEQUENCE [LARGE SCALE GENOMIC DNA]</scope>
    <source>
        <strain evidence="3 4">EAF2021</strain>
    </source>
</reference>
<organism evidence="3 4">
    <name type="scientific">Tritrichomonas musculus</name>
    <dbReference type="NCBI Taxonomy" id="1915356"/>
    <lineage>
        <taxon>Eukaryota</taxon>
        <taxon>Metamonada</taxon>
        <taxon>Parabasalia</taxon>
        <taxon>Tritrichomonadida</taxon>
        <taxon>Tritrichomonadidae</taxon>
        <taxon>Tritrichomonas</taxon>
    </lineage>
</organism>
<sequence>MPSGQEDFKQLRENLNFLYIDKTQFIKEWFESYDKVTLILRPRCFGKTLNMSMIEYFFSNRYENSRFLFKDLFVSADDNLMSHQGQYPVVFLSFADLENGDCESVKNQIKMKIWQIYLTFKKEMIESQKLDITETNFVNSISYQMDDSVAINSIQILCSLLNKVYDNRQTIVLLDKYDSLFSEKINGQQSELTEFILRFISSTFKGNKFMLKGLITGILNIPLSTDFNGANNINVYTVISQKYSNYFGFTKSEVFQLAKLFQIEYRIDEIERWYGGYNFGGEMLFNPYSISQFFNQSCQFLNYWFQTSTNAYLKEILKNGFLSIKDSLIQLVQGESVIRKLNDRNDFDNKNSEEAFWNILVCFGHLTYQKFDNLNEDSKNFYYLKMPNNEIIESFSELINGLFTSFNFPISQFTDFLYNYNVFKLEQYINGFFQGCFAYFDPTLSHPEIVYHTLALGLATYLRKAFRVTLNDKADNESMYLIMKPLDRIENQRAYILAFSNLNIVQPNPSFDAAKYALNRISDMKLIERREGINQRDIKQFSFAMVKGIVKVAFKGASVENKNFVNYNLEDDENPLKSFVPKNDEDNDEEDADDDDSSYDLPDYPIFERSKKPYFNKNEEVFVIDKNRFDIWEGVISKRIYGNKYSVHYPSFPQDDEIIKGIRRILPKTKKNIDIFREQERLRNESDH</sequence>
<evidence type="ECO:0000256" key="1">
    <source>
        <dbReference type="SAM" id="MobiDB-lite"/>
    </source>
</evidence>
<dbReference type="EMBL" id="JAPFFF010000001">
    <property type="protein sequence ID" value="KAK8898049.1"/>
    <property type="molecule type" value="Genomic_DNA"/>
</dbReference>
<dbReference type="PANTHER" id="PTHR34825">
    <property type="entry name" value="CONSERVED PROTEIN, WITH A WEAK D-GALACTARATE DEHYDRATASE/ALTRONATE HYDROLASE DOMAIN"/>
    <property type="match status" value="1"/>
</dbReference>
<accession>A0ABR2L3V8</accession>
<evidence type="ECO:0000259" key="2">
    <source>
        <dbReference type="Pfam" id="PF09820"/>
    </source>
</evidence>
<name>A0ABR2L3V8_9EUKA</name>
<comment type="caution">
    <text evidence="3">The sequence shown here is derived from an EMBL/GenBank/DDBJ whole genome shotgun (WGS) entry which is preliminary data.</text>
</comment>
<feature type="domain" description="AAA-ATPase-like" evidence="2">
    <location>
        <begin position="2"/>
        <end position="221"/>
    </location>
</feature>
<dbReference type="InterPro" id="IPR018631">
    <property type="entry name" value="AAA-ATPase-like_dom"/>
</dbReference>
<protein>
    <recommendedName>
        <fullName evidence="2">AAA-ATPase-like domain-containing protein</fullName>
    </recommendedName>
</protein>
<dbReference type="PANTHER" id="PTHR34825:SF1">
    <property type="entry name" value="AAA-ATPASE-LIKE DOMAIN-CONTAINING PROTEIN"/>
    <property type="match status" value="1"/>
</dbReference>
<evidence type="ECO:0000313" key="3">
    <source>
        <dbReference type="EMBL" id="KAK8898049.1"/>
    </source>
</evidence>
<gene>
    <name evidence="3" type="ORF">M9Y10_000309</name>
</gene>
<evidence type="ECO:0000313" key="4">
    <source>
        <dbReference type="Proteomes" id="UP001470230"/>
    </source>
</evidence>
<feature type="region of interest" description="Disordered" evidence="1">
    <location>
        <begin position="575"/>
        <end position="599"/>
    </location>
</feature>
<proteinExistence type="predicted"/>